<dbReference type="GO" id="GO:0006355">
    <property type="term" value="P:regulation of DNA-templated transcription"/>
    <property type="evidence" value="ECO:0007669"/>
    <property type="project" value="InterPro"/>
</dbReference>
<dbReference type="Pfam" id="PF00512">
    <property type="entry name" value="HisKA"/>
    <property type="match status" value="1"/>
</dbReference>
<dbReference type="SMART" id="SM00388">
    <property type="entry name" value="HisKA"/>
    <property type="match status" value="1"/>
</dbReference>
<dbReference type="CDD" id="cd00075">
    <property type="entry name" value="HATPase"/>
    <property type="match status" value="1"/>
</dbReference>
<dbReference type="InterPro" id="IPR036890">
    <property type="entry name" value="HATPase_C_sf"/>
</dbReference>
<keyword evidence="5" id="KW-0547">Nucleotide-binding</keyword>
<dbReference type="PANTHER" id="PTHR43065:SF10">
    <property type="entry name" value="PEROXIDE STRESS-ACTIVATED HISTIDINE KINASE MAK3"/>
    <property type="match status" value="1"/>
</dbReference>
<evidence type="ECO:0000256" key="8">
    <source>
        <dbReference type="ARBA" id="ARBA00023012"/>
    </source>
</evidence>
<dbReference type="NCBIfam" id="TIGR00229">
    <property type="entry name" value="sensory_box"/>
    <property type="match status" value="1"/>
</dbReference>
<evidence type="ECO:0000256" key="3">
    <source>
        <dbReference type="ARBA" id="ARBA00022553"/>
    </source>
</evidence>
<accession>A0AAU7ZM19</accession>
<dbReference type="PANTHER" id="PTHR43065">
    <property type="entry name" value="SENSOR HISTIDINE KINASE"/>
    <property type="match status" value="1"/>
</dbReference>
<reference evidence="12" key="2">
    <citation type="journal article" date="2024" name="Environ. Microbiol.">
        <title>Genome analysis and description of Tunturibacter gen. nov. expands the diversity of Terriglobia in tundra soils.</title>
        <authorList>
            <person name="Messyasz A."/>
            <person name="Mannisto M.K."/>
            <person name="Kerkhof L.J."/>
            <person name="Haggblom M.M."/>
        </authorList>
    </citation>
    <scope>NUCLEOTIDE SEQUENCE</scope>
    <source>
        <strain evidence="12">X5P6</strain>
    </source>
</reference>
<dbReference type="PROSITE" id="PS50109">
    <property type="entry name" value="HIS_KIN"/>
    <property type="match status" value="1"/>
</dbReference>
<evidence type="ECO:0000256" key="7">
    <source>
        <dbReference type="ARBA" id="ARBA00022840"/>
    </source>
</evidence>
<proteinExistence type="predicted"/>
<dbReference type="PROSITE" id="PS50113">
    <property type="entry name" value="PAC"/>
    <property type="match status" value="1"/>
</dbReference>
<feature type="domain" description="Histidine kinase" evidence="9">
    <location>
        <begin position="251"/>
        <end position="464"/>
    </location>
</feature>
<dbReference type="SUPFAM" id="SSF55874">
    <property type="entry name" value="ATPase domain of HSP90 chaperone/DNA topoisomerase II/histidine kinase"/>
    <property type="match status" value="1"/>
</dbReference>
<sequence length="473" mass="52433">MQHWQALLDSAGEGIWGLDLEGNCTFVNRMAVNCFGFASEELLGNNMHELVHHHYPDGRHFPGSECPIYDVVRKIKALRQLTDTMFRKDGSSFVAELSAQPVLVEGCVVGVVVTFREVTELRQQQENLQKAYELAEQKTAELDAVIESMPQGVYIATADAKLRCNHVAKMMSGGKFPEGLTTLETALAGEWSTETVRTSDRWIRSVAAPIFLNGKILGGVAVNTDVTQARLQDEALRKSEKLAAVGQLASSIAHEINNPLESITNLLYLIRQSDSMEDMQHYAALAQGELSRVTEITLQTLRFNRYQSKPTEVDMAELLRTVMALYTGRTLVRNIEIDLKLAATPPVKVLEGEIRQVINNLVRNALDAMSSGGRLSIRLHPQRDWHSSVQGVRLTVADTGEGIRPEMQEHLFEAFQTTKELTGTGLGLWVSKGIVEKHGGRIRARTRRDYGHGTVFTVWLPVCGVTSQAAQVS</sequence>
<gene>
    <name evidence="12" type="ORF">RBB77_17695</name>
</gene>
<evidence type="ECO:0000256" key="2">
    <source>
        <dbReference type="ARBA" id="ARBA00012438"/>
    </source>
</evidence>
<name>A0AAU7ZM19_9BACT</name>
<dbReference type="EC" id="2.7.13.3" evidence="2"/>
<keyword evidence="4" id="KW-0808">Transferase</keyword>
<dbReference type="SUPFAM" id="SSF47384">
    <property type="entry name" value="Homodimeric domain of signal transducing histidine kinase"/>
    <property type="match status" value="1"/>
</dbReference>
<dbReference type="EMBL" id="CP132942">
    <property type="protein sequence ID" value="XCB32262.1"/>
    <property type="molecule type" value="Genomic_DNA"/>
</dbReference>
<dbReference type="SMART" id="SM00091">
    <property type="entry name" value="PAS"/>
    <property type="match status" value="2"/>
</dbReference>
<dbReference type="Pfam" id="PF02518">
    <property type="entry name" value="HATPase_c"/>
    <property type="match status" value="1"/>
</dbReference>
<keyword evidence="8" id="KW-0902">Two-component regulatory system</keyword>
<evidence type="ECO:0000256" key="5">
    <source>
        <dbReference type="ARBA" id="ARBA00022741"/>
    </source>
</evidence>
<dbReference type="SUPFAM" id="SSF55785">
    <property type="entry name" value="PYP-like sensor domain (PAS domain)"/>
    <property type="match status" value="1"/>
</dbReference>
<dbReference type="InterPro" id="IPR035965">
    <property type="entry name" value="PAS-like_dom_sf"/>
</dbReference>
<dbReference type="AlphaFoldDB" id="A0AAU7ZM19"/>
<evidence type="ECO:0000259" key="11">
    <source>
        <dbReference type="PROSITE" id="PS50113"/>
    </source>
</evidence>
<dbReference type="InterPro" id="IPR036097">
    <property type="entry name" value="HisK_dim/P_sf"/>
</dbReference>
<reference evidence="12" key="1">
    <citation type="submission" date="2023-08" db="EMBL/GenBank/DDBJ databases">
        <authorList>
            <person name="Messyasz A."/>
            <person name="Mannisto M.K."/>
            <person name="Kerkhof L.J."/>
            <person name="Haggblom M."/>
        </authorList>
    </citation>
    <scope>NUCLEOTIDE SEQUENCE</scope>
    <source>
        <strain evidence="12">X5P6</strain>
    </source>
</reference>
<dbReference type="GO" id="GO:0000155">
    <property type="term" value="F:phosphorelay sensor kinase activity"/>
    <property type="evidence" value="ECO:0007669"/>
    <property type="project" value="InterPro"/>
</dbReference>
<dbReference type="InterPro" id="IPR013767">
    <property type="entry name" value="PAS_fold"/>
</dbReference>
<evidence type="ECO:0000256" key="1">
    <source>
        <dbReference type="ARBA" id="ARBA00000085"/>
    </source>
</evidence>
<dbReference type="SMART" id="SM00387">
    <property type="entry name" value="HATPase_c"/>
    <property type="match status" value="1"/>
</dbReference>
<dbReference type="InterPro" id="IPR000700">
    <property type="entry name" value="PAS-assoc_C"/>
</dbReference>
<evidence type="ECO:0000259" key="9">
    <source>
        <dbReference type="PROSITE" id="PS50109"/>
    </source>
</evidence>
<dbReference type="InterPro" id="IPR004358">
    <property type="entry name" value="Sig_transdc_His_kin-like_C"/>
</dbReference>
<feature type="domain" description="PAS" evidence="10">
    <location>
        <begin position="1"/>
        <end position="52"/>
    </location>
</feature>
<dbReference type="InterPro" id="IPR003661">
    <property type="entry name" value="HisK_dim/P_dom"/>
</dbReference>
<feature type="domain" description="PAC" evidence="11">
    <location>
        <begin position="79"/>
        <end position="130"/>
    </location>
</feature>
<keyword evidence="7 12" id="KW-0067">ATP-binding</keyword>
<comment type="catalytic activity">
    <reaction evidence="1">
        <text>ATP + protein L-histidine = ADP + protein N-phospho-L-histidine.</text>
        <dbReference type="EC" id="2.7.13.3"/>
    </reaction>
</comment>
<dbReference type="InterPro" id="IPR003594">
    <property type="entry name" value="HATPase_dom"/>
</dbReference>
<keyword evidence="6" id="KW-0418">Kinase</keyword>
<dbReference type="RefSeq" id="WP_353063107.1">
    <property type="nucleotide sequence ID" value="NZ_CP132942.1"/>
</dbReference>
<dbReference type="PRINTS" id="PR00344">
    <property type="entry name" value="BCTRLSENSOR"/>
</dbReference>
<dbReference type="InterPro" id="IPR005467">
    <property type="entry name" value="His_kinase_dom"/>
</dbReference>
<organism evidence="12">
    <name type="scientific">Tunturiibacter psychrotolerans</name>
    <dbReference type="NCBI Taxonomy" id="3069686"/>
    <lineage>
        <taxon>Bacteria</taxon>
        <taxon>Pseudomonadati</taxon>
        <taxon>Acidobacteriota</taxon>
        <taxon>Terriglobia</taxon>
        <taxon>Terriglobales</taxon>
        <taxon>Acidobacteriaceae</taxon>
        <taxon>Tunturiibacter</taxon>
    </lineage>
</organism>
<dbReference type="Gene3D" id="3.30.450.20">
    <property type="entry name" value="PAS domain"/>
    <property type="match status" value="1"/>
</dbReference>
<dbReference type="Pfam" id="PF00989">
    <property type="entry name" value="PAS"/>
    <property type="match status" value="1"/>
</dbReference>
<dbReference type="CDD" id="cd00082">
    <property type="entry name" value="HisKA"/>
    <property type="match status" value="1"/>
</dbReference>
<evidence type="ECO:0000256" key="4">
    <source>
        <dbReference type="ARBA" id="ARBA00022679"/>
    </source>
</evidence>
<evidence type="ECO:0000259" key="10">
    <source>
        <dbReference type="PROSITE" id="PS50112"/>
    </source>
</evidence>
<dbReference type="PROSITE" id="PS50112">
    <property type="entry name" value="PAS"/>
    <property type="match status" value="1"/>
</dbReference>
<dbReference type="CDD" id="cd00130">
    <property type="entry name" value="PAS"/>
    <property type="match status" value="1"/>
</dbReference>
<evidence type="ECO:0000313" key="12">
    <source>
        <dbReference type="EMBL" id="XCB32262.1"/>
    </source>
</evidence>
<protein>
    <recommendedName>
        <fullName evidence="2">histidine kinase</fullName>
        <ecNumber evidence="2">2.7.13.3</ecNumber>
    </recommendedName>
</protein>
<dbReference type="SMART" id="SM00086">
    <property type="entry name" value="PAC"/>
    <property type="match status" value="2"/>
</dbReference>
<dbReference type="KEGG" id="tpsc:RBB77_17695"/>
<dbReference type="Gene3D" id="1.10.287.130">
    <property type="match status" value="1"/>
</dbReference>
<dbReference type="InterPro" id="IPR001610">
    <property type="entry name" value="PAC"/>
</dbReference>
<dbReference type="InterPro" id="IPR000014">
    <property type="entry name" value="PAS"/>
</dbReference>
<dbReference type="Gene3D" id="3.30.565.10">
    <property type="entry name" value="Histidine kinase-like ATPase, C-terminal domain"/>
    <property type="match status" value="1"/>
</dbReference>
<evidence type="ECO:0000256" key="6">
    <source>
        <dbReference type="ARBA" id="ARBA00022777"/>
    </source>
</evidence>
<dbReference type="GO" id="GO:0005524">
    <property type="term" value="F:ATP binding"/>
    <property type="evidence" value="ECO:0007669"/>
    <property type="project" value="UniProtKB-KW"/>
</dbReference>
<keyword evidence="3" id="KW-0597">Phosphoprotein</keyword>